<protein>
    <submittedName>
        <fullName evidence="7">RDD domain-containing protein</fullName>
    </submittedName>
</protein>
<gene>
    <name evidence="7" type="ORF">H480_35618</name>
</gene>
<dbReference type="PATRIC" id="fig|1292037.4.peg.6683"/>
<evidence type="ECO:0000256" key="2">
    <source>
        <dbReference type="ARBA" id="ARBA00022692"/>
    </source>
</evidence>
<comment type="caution">
    <text evidence="7">The sequence shown here is derived from an EMBL/GenBank/DDBJ whole genome shotgun (WGS) entry which is preliminary data.</text>
</comment>
<evidence type="ECO:0000256" key="1">
    <source>
        <dbReference type="ARBA" id="ARBA00004141"/>
    </source>
</evidence>
<evidence type="ECO:0000313" key="8">
    <source>
        <dbReference type="Proteomes" id="UP000014139"/>
    </source>
</evidence>
<dbReference type="EMBL" id="AOUO01000597">
    <property type="protein sequence ID" value="EOD63731.1"/>
    <property type="molecule type" value="Genomic_DNA"/>
</dbReference>
<dbReference type="GO" id="GO:0016020">
    <property type="term" value="C:membrane"/>
    <property type="evidence" value="ECO:0007669"/>
    <property type="project" value="UniProtKB-SubCell"/>
</dbReference>
<evidence type="ECO:0000256" key="3">
    <source>
        <dbReference type="ARBA" id="ARBA00022989"/>
    </source>
</evidence>
<feature type="transmembrane region" description="Helical" evidence="5">
    <location>
        <begin position="44"/>
        <end position="68"/>
    </location>
</feature>
<evidence type="ECO:0000313" key="7">
    <source>
        <dbReference type="EMBL" id="EOD63731.1"/>
    </source>
</evidence>
<evidence type="ECO:0000256" key="4">
    <source>
        <dbReference type="ARBA" id="ARBA00023136"/>
    </source>
</evidence>
<sequence length="148" mass="15925">MAGRRVVQAVLDQALAAGVGVFAALAVGLVVIPLLQWGWVPPKAILWGPVITFFAVNYACDAVIQIWVPARRGGVTPGMLVMGLRVETLRGGPPKVRAYVFRWLLFTVDGLLFGLVAVVSIVVTRRRQRIGDLVARTLVVRAGPRTSG</sequence>
<keyword evidence="4 5" id="KW-0472">Membrane</keyword>
<feature type="transmembrane region" description="Helical" evidence="5">
    <location>
        <begin position="100"/>
        <end position="123"/>
    </location>
</feature>
<dbReference type="Proteomes" id="UP000014139">
    <property type="component" value="Unassembled WGS sequence"/>
</dbReference>
<accession>R1HTQ8</accession>
<dbReference type="PANTHER" id="PTHR38480">
    <property type="entry name" value="SLR0254 PROTEIN"/>
    <property type="match status" value="1"/>
</dbReference>
<organism evidence="7 8">
    <name type="scientific">Amycolatopsis vancoresmycina DSM 44592</name>
    <dbReference type="NCBI Taxonomy" id="1292037"/>
    <lineage>
        <taxon>Bacteria</taxon>
        <taxon>Bacillati</taxon>
        <taxon>Actinomycetota</taxon>
        <taxon>Actinomycetes</taxon>
        <taxon>Pseudonocardiales</taxon>
        <taxon>Pseudonocardiaceae</taxon>
        <taxon>Amycolatopsis</taxon>
    </lineage>
</organism>
<evidence type="ECO:0000259" key="6">
    <source>
        <dbReference type="Pfam" id="PF06271"/>
    </source>
</evidence>
<name>R1HTQ8_9PSEU</name>
<feature type="transmembrane region" description="Helical" evidence="5">
    <location>
        <begin position="14"/>
        <end position="32"/>
    </location>
</feature>
<keyword evidence="8" id="KW-1185">Reference proteome</keyword>
<dbReference type="InterPro" id="IPR010432">
    <property type="entry name" value="RDD"/>
</dbReference>
<keyword evidence="2 5" id="KW-0812">Transmembrane</keyword>
<reference evidence="7 8" key="1">
    <citation type="submission" date="2013-02" db="EMBL/GenBank/DDBJ databases">
        <title>Draft genome sequence of Amycolatopsis vancoresmycina strain DSM 44592T.</title>
        <authorList>
            <person name="Kumar S."/>
            <person name="Kaur N."/>
            <person name="Kaur C."/>
            <person name="Raghava G.P.S."/>
            <person name="Mayilraj S."/>
        </authorList>
    </citation>
    <scope>NUCLEOTIDE SEQUENCE [LARGE SCALE GENOMIC DNA]</scope>
    <source>
        <strain evidence="7 8">DSM 44592</strain>
    </source>
</reference>
<proteinExistence type="predicted"/>
<feature type="domain" description="RDD" evidence="6">
    <location>
        <begin position="2"/>
        <end position="135"/>
    </location>
</feature>
<dbReference type="Pfam" id="PF06271">
    <property type="entry name" value="RDD"/>
    <property type="match status" value="1"/>
</dbReference>
<keyword evidence="3 5" id="KW-1133">Transmembrane helix</keyword>
<dbReference type="PANTHER" id="PTHR38480:SF1">
    <property type="entry name" value="SLR0254 PROTEIN"/>
    <property type="match status" value="1"/>
</dbReference>
<evidence type="ECO:0000256" key="5">
    <source>
        <dbReference type="SAM" id="Phobius"/>
    </source>
</evidence>
<comment type="subcellular location">
    <subcellularLocation>
        <location evidence="1">Membrane</location>
        <topology evidence="1">Multi-pass membrane protein</topology>
    </subcellularLocation>
</comment>
<dbReference type="AlphaFoldDB" id="R1HTQ8"/>
<dbReference type="eggNOG" id="COG1714">
    <property type="taxonomic scope" value="Bacteria"/>
</dbReference>